<dbReference type="GeneID" id="30203051"/>
<keyword evidence="10" id="KW-1185">Reference proteome</keyword>
<keyword evidence="2 7" id="KW-0001">2Fe-2S</keyword>
<dbReference type="InterPro" id="IPR042128">
    <property type="entry name" value="NuoE_dom"/>
</dbReference>
<dbReference type="Proteomes" id="UP000094112">
    <property type="component" value="Unassembled WGS sequence"/>
</dbReference>
<evidence type="ECO:0000256" key="4">
    <source>
        <dbReference type="ARBA" id="ARBA00023004"/>
    </source>
</evidence>
<dbReference type="GO" id="GO:0016491">
    <property type="term" value="F:oxidoreductase activity"/>
    <property type="evidence" value="ECO:0007669"/>
    <property type="project" value="InterPro"/>
</dbReference>
<organism evidence="9 10">
    <name type="scientific">Wickerhamomyces anomalus (strain ATCC 58044 / CBS 1984 / NCYC 433 / NRRL Y-366-8)</name>
    <name type="common">Yeast</name>
    <name type="synonym">Hansenula anomala</name>
    <dbReference type="NCBI Taxonomy" id="683960"/>
    <lineage>
        <taxon>Eukaryota</taxon>
        <taxon>Fungi</taxon>
        <taxon>Dikarya</taxon>
        <taxon>Ascomycota</taxon>
        <taxon>Saccharomycotina</taxon>
        <taxon>Saccharomycetes</taxon>
        <taxon>Phaffomycetales</taxon>
        <taxon>Wickerhamomycetaceae</taxon>
        <taxon>Wickerhamomyces</taxon>
    </lineage>
</organism>
<evidence type="ECO:0000256" key="2">
    <source>
        <dbReference type="ARBA" id="ARBA00022714"/>
    </source>
</evidence>
<keyword evidence="5 7" id="KW-0411">Iron-sulfur</keyword>
<evidence type="ECO:0000256" key="7">
    <source>
        <dbReference type="PIRSR" id="PIRSR000216-1"/>
    </source>
</evidence>
<dbReference type="Pfam" id="PF01257">
    <property type="entry name" value="2Fe-2S_thioredx"/>
    <property type="match status" value="1"/>
</dbReference>
<comment type="cofactor">
    <cofactor evidence="6">
        <name>[2Fe-2S] cluster</name>
        <dbReference type="ChEBI" id="CHEBI:190135"/>
    </cofactor>
</comment>
<dbReference type="Gene3D" id="3.40.30.10">
    <property type="entry name" value="Glutaredoxin"/>
    <property type="match status" value="1"/>
</dbReference>
<dbReference type="Gene3D" id="1.10.10.1590">
    <property type="entry name" value="NADH-quinone oxidoreductase subunit E"/>
    <property type="match status" value="1"/>
</dbReference>
<dbReference type="GO" id="GO:0051537">
    <property type="term" value="F:2 iron, 2 sulfur cluster binding"/>
    <property type="evidence" value="ECO:0007669"/>
    <property type="project" value="UniProtKB-KW"/>
</dbReference>
<dbReference type="STRING" id="683960.A0A1E3P334"/>
<proteinExistence type="inferred from homology"/>
<dbReference type="InterPro" id="IPR002023">
    <property type="entry name" value="NuoE-like"/>
</dbReference>
<dbReference type="FunFam" id="1.10.10.1590:FF:000001">
    <property type="entry name" value="NADH-quinone oxidoreductase subunit E"/>
    <property type="match status" value="1"/>
</dbReference>
<dbReference type="NCBIfam" id="TIGR01958">
    <property type="entry name" value="nuoE_fam"/>
    <property type="match status" value="1"/>
</dbReference>
<feature type="binding site" evidence="7">
    <location>
        <position position="164"/>
    </location>
    <ligand>
        <name>[2Fe-2S] cluster</name>
        <dbReference type="ChEBI" id="CHEBI:190135"/>
    </ligand>
</feature>
<comment type="similarity">
    <text evidence="1">Belongs to the complex I 24 kDa subunit family.</text>
</comment>
<dbReference type="AlphaFoldDB" id="A0A1E3P334"/>
<dbReference type="InterPro" id="IPR041921">
    <property type="entry name" value="NuoE_N"/>
</dbReference>
<dbReference type="CDD" id="cd03064">
    <property type="entry name" value="TRX_Fd_NuoE"/>
    <property type="match status" value="1"/>
</dbReference>
<evidence type="ECO:0000313" key="10">
    <source>
        <dbReference type="Proteomes" id="UP000094112"/>
    </source>
</evidence>
<dbReference type="PIRSF" id="PIRSF000216">
    <property type="entry name" value="NADH_DH_24kDa"/>
    <property type="match status" value="1"/>
</dbReference>
<dbReference type="OrthoDB" id="10254187at2759"/>
<evidence type="ECO:0000256" key="5">
    <source>
        <dbReference type="ARBA" id="ARBA00023014"/>
    </source>
</evidence>
<feature type="region of interest" description="Disordered" evidence="8">
    <location>
        <begin position="200"/>
        <end position="224"/>
    </location>
</feature>
<feature type="binding site" evidence="7">
    <location>
        <position position="132"/>
    </location>
    <ligand>
        <name>[2Fe-2S] cluster</name>
        <dbReference type="ChEBI" id="CHEBI:190135"/>
    </ligand>
</feature>
<name>A0A1E3P334_WICAA</name>
<sequence length="238" mass="26822">MLSRVLRSNGVYRITTRPAFTVTKRHSHIDGVHRNTKDNNPTIKFEFNPQNQKEVEKIIAKYPEQYKKAAIMPLLDLGQHQHGYCSISVMNEVAKILEVPPMRVYEVASFYTMFHRKPIGKVNVGICTNIACALRGADDIYDAAKKYMKEHNEDGFFSLEEVECSGACANAPVAEVNNLYYEDLDKSSIIKVFEDLRKGQGKPGPVGGKRTSCEPEGERTSLFGKEPFDVKTVTRSDI</sequence>
<dbReference type="SUPFAM" id="SSF52833">
    <property type="entry name" value="Thioredoxin-like"/>
    <property type="match status" value="1"/>
</dbReference>
<dbReference type="PANTHER" id="PTHR10371">
    <property type="entry name" value="NADH DEHYDROGENASE UBIQUINONE FLAVOPROTEIN 2, MITOCHONDRIAL"/>
    <property type="match status" value="1"/>
</dbReference>
<gene>
    <name evidence="9" type="ORF">WICANDRAFT_84898</name>
</gene>
<dbReference type="RefSeq" id="XP_019038509.1">
    <property type="nucleotide sequence ID" value="XM_019185805.1"/>
</dbReference>
<dbReference type="GO" id="GO:0046872">
    <property type="term" value="F:metal ion binding"/>
    <property type="evidence" value="ECO:0007669"/>
    <property type="project" value="UniProtKB-KW"/>
</dbReference>
<evidence type="ECO:0000313" key="9">
    <source>
        <dbReference type="EMBL" id="ODQ59302.1"/>
    </source>
</evidence>
<evidence type="ECO:0000256" key="1">
    <source>
        <dbReference type="ARBA" id="ARBA00010643"/>
    </source>
</evidence>
<feature type="binding site" evidence="7">
    <location>
        <position position="168"/>
    </location>
    <ligand>
        <name>[2Fe-2S] cluster</name>
        <dbReference type="ChEBI" id="CHEBI:190135"/>
    </ligand>
</feature>
<feature type="binding site" evidence="7">
    <location>
        <position position="127"/>
    </location>
    <ligand>
        <name>[2Fe-2S] cluster</name>
        <dbReference type="ChEBI" id="CHEBI:190135"/>
    </ligand>
</feature>
<dbReference type="PANTHER" id="PTHR10371:SF3">
    <property type="entry name" value="NADH DEHYDROGENASE [UBIQUINONE] FLAVOPROTEIN 2, MITOCHONDRIAL"/>
    <property type="match status" value="1"/>
</dbReference>
<protein>
    <submittedName>
        <fullName evidence="9">Uncharacterized protein</fullName>
    </submittedName>
</protein>
<reference evidence="9 10" key="1">
    <citation type="journal article" date="2016" name="Proc. Natl. Acad. Sci. U.S.A.">
        <title>Comparative genomics of biotechnologically important yeasts.</title>
        <authorList>
            <person name="Riley R."/>
            <person name="Haridas S."/>
            <person name="Wolfe K.H."/>
            <person name="Lopes M.R."/>
            <person name="Hittinger C.T."/>
            <person name="Goeker M."/>
            <person name="Salamov A.A."/>
            <person name="Wisecaver J.H."/>
            <person name="Long T.M."/>
            <person name="Calvey C.H."/>
            <person name="Aerts A.L."/>
            <person name="Barry K.W."/>
            <person name="Choi C."/>
            <person name="Clum A."/>
            <person name="Coughlan A.Y."/>
            <person name="Deshpande S."/>
            <person name="Douglass A.P."/>
            <person name="Hanson S.J."/>
            <person name="Klenk H.-P."/>
            <person name="LaButti K.M."/>
            <person name="Lapidus A."/>
            <person name="Lindquist E.A."/>
            <person name="Lipzen A.M."/>
            <person name="Meier-Kolthoff J.P."/>
            <person name="Ohm R.A."/>
            <person name="Otillar R.P."/>
            <person name="Pangilinan J.L."/>
            <person name="Peng Y."/>
            <person name="Rokas A."/>
            <person name="Rosa C.A."/>
            <person name="Scheuner C."/>
            <person name="Sibirny A.A."/>
            <person name="Slot J.C."/>
            <person name="Stielow J.B."/>
            <person name="Sun H."/>
            <person name="Kurtzman C.P."/>
            <person name="Blackwell M."/>
            <person name="Grigoriev I.V."/>
            <person name="Jeffries T.W."/>
        </authorList>
    </citation>
    <scope>NUCLEOTIDE SEQUENCE [LARGE SCALE GENOMIC DNA]</scope>
    <source>
        <strain evidence="10">ATCC 58044 / CBS 1984 / NCYC 433 / NRRL Y-366-8</strain>
    </source>
</reference>
<accession>A0A1E3P334</accession>
<keyword evidence="4 7" id="KW-0408">Iron</keyword>
<evidence type="ECO:0000256" key="3">
    <source>
        <dbReference type="ARBA" id="ARBA00022723"/>
    </source>
</evidence>
<keyword evidence="3 7" id="KW-0479">Metal-binding</keyword>
<evidence type="ECO:0000256" key="8">
    <source>
        <dbReference type="SAM" id="MobiDB-lite"/>
    </source>
</evidence>
<evidence type="ECO:0000256" key="6">
    <source>
        <dbReference type="ARBA" id="ARBA00034078"/>
    </source>
</evidence>
<dbReference type="EMBL" id="KV454211">
    <property type="protein sequence ID" value="ODQ59302.1"/>
    <property type="molecule type" value="Genomic_DNA"/>
</dbReference>
<comment type="cofactor">
    <cofactor evidence="7">
        <name>[2Fe-2S] cluster</name>
        <dbReference type="ChEBI" id="CHEBI:190135"/>
    </cofactor>
    <text evidence="7">Binds 1 [2Fe-2S] cluster.</text>
</comment>
<dbReference type="InterPro" id="IPR036249">
    <property type="entry name" value="Thioredoxin-like_sf"/>
</dbReference>